<dbReference type="Gene3D" id="3.40.50.2000">
    <property type="entry name" value="Glycogen Phosphorylase B"/>
    <property type="match status" value="2"/>
</dbReference>
<comment type="similarity">
    <text evidence="4 8">Belongs to the glycosyltransferase 1 family. Bacterial/plant glycogen synthase subfamily.</text>
</comment>
<dbReference type="CDD" id="cd03791">
    <property type="entry name" value="GT5_Glycogen_synthase_DULL1-like"/>
    <property type="match status" value="1"/>
</dbReference>
<keyword evidence="12" id="KW-1185">Reference proteome</keyword>
<dbReference type="SUPFAM" id="SSF53756">
    <property type="entry name" value="UDP-Glycosyltransferase/glycogen phosphorylase"/>
    <property type="match status" value="1"/>
</dbReference>
<protein>
    <recommendedName>
        <fullName evidence="8">Glycogen synthase</fullName>
        <ecNumber evidence="8">2.4.1.21</ecNumber>
    </recommendedName>
    <alternativeName>
        <fullName evidence="8">Starch [bacterial glycogen] synthase</fullName>
    </alternativeName>
</protein>
<evidence type="ECO:0000256" key="2">
    <source>
        <dbReference type="ARBA" id="ARBA00002764"/>
    </source>
</evidence>
<dbReference type="InterPro" id="IPR011835">
    <property type="entry name" value="GS/SS"/>
</dbReference>
<dbReference type="Proteomes" id="UP000199226">
    <property type="component" value="Unassembled WGS sequence"/>
</dbReference>
<dbReference type="Pfam" id="PF00534">
    <property type="entry name" value="Glycos_transf_1"/>
    <property type="match status" value="1"/>
</dbReference>
<dbReference type="EMBL" id="FNHH01000008">
    <property type="protein sequence ID" value="SDM23255.1"/>
    <property type="molecule type" value="Genomic_DNA"/>
</dbReference>
<evidence type="ECO:0000259" key="9">
    <source>
        <dbReference type="Pfam" id="PF00534"/>
    </source>
</evidence>
<comment type="function">
    <text evidence="2 8">Synthesizes alpha-1,4-glucan chains using ADP-glucose.</text>
</comment>
<dbReference type="OrthoDB" id="9808590at2"/>
<evidence type="ECO:0000256" key="4">
    <source>
        <dbReference type="ARBA" id="ARBA00010281"/>
    </source>
</evidence>
<dbReference type="RefSeq" id="WP_090703052.1">
    <property type="nucleotide sequence ID" value="NZ_FNHH01000008.1"/>
</dbReference>
<evidence type="ECO:0000313" key="12">
    <source>
        <dbReference type="Proteomes" id="UP000199226"/>
    </source>
</evidence>
<feature type="binding site" evidence="8">
    <location>
        <position position="15"/>
    </location>
    <ligand>
        <name>ADP-alpha-D-glucose</name>
        <dbReference type="ChEBI" id="CHEBI:57498"/>
    </ligand>
</feature>
<dbReference type="InterPro" id="IPR013534">
    <property type="entry name" value="Starch_synth_cat_dom"/>
</dbReference>
<organism evidence="11 12">
    <name type="scientific">Daejeonella rubra</name>
    <dbReference type="NCBI Taxonomy" id="990371"/>
    <lineage>
        <taxon>Bacteria</taxon>
        <taxon>Pseudomonadati</taxon>
        <taxon>Bacteroidota</taxon>
        <taxon>Sphingobacteriia</taxon>
        <taxon>Sphingobacteriales</taxon>
        <taxon>Sphingobacteriaceae</taxon>
        <taxon>Daejeonella</taxon>
    </lineage>
</organism>
<dbReference type="STRING" id="990371.SAMN05421813_10841"/>
<dbReference type="InterPro" id="IPR001296">
    <property type="entry name" value="Glyco_trans_1"/>
</dbReference>
<dbReference type="GO" id="GO:0004373">
    <property type="term" value="F:alpha-1,4-glucan glucosyltransferase (UDP-glucose donor) activity"/>
    <property type="evidence" value="ECO:0007669"/>
    <property type="project" value="InterPro"/>
</dbReference>
<sequence>MNVMHLSAECYPVAKVGGLGDVVGALPKYLCEAGLNASVVLPYYDRKFVRENTFDLEFKSSIKIGTKIFDYSILKESSRKLGFDLYLIHIPGLLDRQEIYCYPDEIEQFISFQLCFLDWIVKAEIKPDIIHCHDHHTGLIPFLVSHSSSFKSLASIPTVCTIHNGQYQGWFGWDKVGYLPGIDLSKAGLLDWANCINSLAASVKCCWKFTTVSPSYLEELSYNSNGLEKLFQMEKNKGIGIINGIDTQVWDPENDPMIVKNYSALTADTGKKENKKLLCKEFGLTTNKPLVVFIGRLVGEKGADLLPEVISSCLERYKGKLNFLILGSGDPATEKNLKELSSKHKKHYGVYIGYDEELSHRIYAGADFLMMPSRVEPCGLNQLYAIRYGTIPVVHKTGGLKDTVIDLKNKNGYGLTFDDLTIDGLTNAIGRALDVYADSGRMTEIRKKMMSLDFSWDRSAKEYIDLYKSLITN</sequence>
<keyword evidence="6 8" id="KW-0808">Transferase</keyword>
<dbReference type="PANTHER" id="PTHR45825">
    <property type="entry name" value="GRANULE-BOUND STARCH SYNTHASE 1, CHLOROPLASTIC/AMYLOPLASTIC"/>
    <property type="match status" value="1"/>
</dbReference>
<accession>A0A1G9RLF4</accession>
<dbReference type="GO" id="GO:0009011">
    <property type="term" value="F:alpha-1,4-glucan glucosyltransferase (ADP-glucose donor) activity"/>
    <property type="evidence" value="ECO:0007669"/>
    <property type="project" value="UniProtKB-UniRule"/>
</dbReference>
<dbReference type="GO" id="GO:0005978">
    <property type="term" value="P:glycogen biosynthetic process"/>
    <property type="evidence" value="ECO:0007669"/>
    <property type="project" value="UniProtKB-UniRule"/>
</dbReference>
<dbReference type="Pfam" id="PF08323">
    <property type="entry name" value="Glyco_transf_5"/>
    <property type="match status" value="1"/>
</dbReference>
<evidence type="ECO:0000313" key="11">
    <source>
        <dbReference type="EMBL" id="SDM23255.1"/>
    </source>
</evidence>
<dbReference type="PANTHER" id="PTHR45825:SF11">
    <property type="entry name" value="ALPHA AMYLASE DOMAIN-CONTAINING PROTEIN"/>
    <property type="match status" value="1"/>
</dbReference>
<dbReference type="UniPathway" id="UPA00164"/>
<proteinExistence type="inferred from homology"/>
<evidence type="ECO:0000256" key="5">
    <source>
        <dbReference type="ARBA" id="ARBA00022676"/>
    </source>
</evidence>
<comment type="catalytic activity">
    <reaction evidence="1 8">
        <text>[(1-&gt;4)-alpha-D-glucosyl](n) + ADP-alpha-D-glucose = [(1-&gt;4)-alpha-D-glucosyl](n+1) + ADP + H(+)</text>
        <dbReference type="Rhea" id="RHEA:18189"/>
        <dbReference type="Rhea" id="RHEA-COMP:9584"/>
        <dbReference type="Rhea" id="RHEA-COMP:9587"/>
        <dbReference type="ChEBI" id="CHEBI:15378"/>
        <dbReference type="ChEBI" id="CHEBI:15444"/>
        <dbReference type="ChEBI" id="CHEBI:57498"/>
        <dbReference type="ChEBI" id="CHEBI:456216"/>
        <dbReference type="EC" id="2.4.1.21"/>
    </reaction>
</comment>
<dbReference type="AlphaFoldDB" id="A0A1G9RLF4"/>
<feature type="domain" description="Glycosyl transferase family 1" evidence="9">
    <location>
        <begin position="281"/>
        <end position="436"/>
    </location>
</feature>
<evidence type="ECO:0000256" key="1">
    <source>
        <dbReference type="ARBA" id="ARBA00001478"/>
    </source>
</evidence>
<feature type="domain" description="Starch synthase catalytic" evidence="10">
    <location>
        <begin position="2"/>
        <end position="232"/>
    </location>
</feature>
<dbReference type="EC" id="2.4.1.21" evidence="8"/>
<dbReference type="HAMAP" id="MF_00484">
    <property type="entry name" value="Glycogen_synth"/>
    <property type="match status" value="1"/>
</dbReference>
<evidence type="ECO:0000256" key="3">
    <source>
        <dbReference type="ARBA" id="ARBA00004964"/>
    </source>
</evidence>
<evidence type="ECO:0000256" key="7">
    <source>
        <dbReference type="ARBA" id="ARBA00023056"/>
    </source>
</evidence>
<reference evidence="12" key="1">
    <citation type="submission" date="2016-10" db="EMBL/GenBank/DDBJ databases">
        <authorList>
            <person name="Varghese N."/>
            <person name="Submissions S."/>
        </authorList>
    </citation>
    <scope>NUCLEOTIDE SEQUENCE [LARGE SCALE GENOMIC DNA]</scope>
    <source>
        <strain evidence="12">DSM 24536</strain>
    </source>
</reference>
<keyword evidence="7 8" id="KW-0320">Glycogen biosynthesis</keyword>
<name>A0A1G9RLF4_9SPHI</name>
<keyword evidence="5 8" id="KW-0328">Glycosyltransferase</keyword>
<comment type="pathway">
    <text evidence="3 8">Glycan biosynthesis; glycogen biosynthesis.</text>
</comment>
<evidence type="ECO:0000259" key="10">
    <source>
        <dbReference type="Pfam" id="PF08323"/>
    </source>
</evidence>
<dbReference type="NCBIfam" id="TIGR02095">
    <property type="entry name" value="glgA"/>
    <property type="match status" value="1"/>
</dbReference>
<evidence type="ECO:0000256" key="6">
    <source>
        <dbReference type="ARBA" id="ARBA00022679"/>
    </source>
</evidence>
<evidence type="ECO:0000256" key="8">
    <source>
        <dbReference type="HAMAP-Rule" id="MF_00484"/>
    </source>
</evidence>
<gene>
    <name evidence="8" type="primary">glgA</name>
    <name evidence="11" type="ORF">SAMN05421813_10841</name>
</gene>